<reference evidence="2" key="1">
    <citation type="submission" date="2022-11" db="UniProtKB">
        <authorList>
            <consortium name="WormBaseParasite"/>
        </authorList>
    </citation>
    <scope>IDENTIFICATION</scope>
</reference>
<dbReference type="WBParaSite" id="JU765_v2.g1906.t1">
    <property type="protein sequence ID" value="JU765_v2.g1906.t1"/>
    <property type="gene ID" value="JU765_v2.g1906"/>
</dbReference>
<sequence>EQLFENRDLVVIDANLRVETISAVIEIAKAYKIKVWFEPTDLAKATKIVVNQNLEKIDGLSPNFNEMIELSKTFGMKPMSLDEFEKLLHSDFLPETGIFKTAEMILRKMKADDATIFVTMGPVGTLALKKTDGKIVTRIVVPPVIGIHEKMVSASGAGDA</sequence>
<accession>A0AC34QTF3</accession>
<dbReference type="Proteomes" id="UP000887576">
    <property type="component" value="Unplaced"/>
</dbReference>
<protein>
    <submittedName>
        <fullName evidence="2">Carbohydrate kinase PfkB domain-containing protein</fullName>
    </submittedName>
</protein>
<evidence type="ECO:0000313" key="1">
    <source>
        <dbReference type="Proteomes" id="UP000887576"/>
    </source>
</evidence>
<proteinExistence type="predicted"/>
<organism evidence="1 2">
    <name type="scientific">Panagrolaimus sp. JU765</name>
    <dbReference type="NCBI Taxonomy" id="591449"/>
    <lineage>
        <taxon>Eukaryota</taxon>
        <taxon>Metazoa</taxon>
        <taxon>Ecdysozoa</taxon>
        <taxon>Nematoda</taxon>
        <taxon>Chromadorea</taxon>
        <taxon>Rhabditida</taxon>
        <taxon>Tylenchina</taxon>
        <taxon>Panagrolaimomorpha</taxon>
        <taxon>Panagrolaimoidea</taxon>
        <taxon>Panagrolaimidae</taxon>
        <taxon>Panagrolaimus</taxon>
    </lineage>
</organism>
<evidence type="ECO:0000313" key="2">
    <source>
        <dbReference type="WBParaSite" id="JU765_v2.g1906.t1"/>
    </source>
</evidence>
<name>A0AC34QTF3_9BILA</name>